<organism evidence="1 2">
    <name type="scientific">Ruegeria arenilitoris</name>
    <dbReference type="NCBI Taxonomy" id="1173585"/>
    <lineage>
        <taxon>Bacteria</taxon>
        <taxon>Pseudomonadati</taxon>
        <taxon>Pseudomonadota</taxon>
        <taxon>Alphaproteobacteria</taxon>
        <taxon>Rhodobacterales</taxon>
        <taxon>Roseobacteraceae</taxon>
        <taxon>Ruegeria</taxon>
    </lineage>
</organism>
<gene>
    <name evidence="1" type="ORF">RUA8715_01417</name>
</gene>
<name>A0A238K0Q2_9RHOB</name>
<proteinExistence type="predicted"/>
<dbReference type="EMBL" id="FXYG01000001">
    <property type="protein sequence ID" value="SMX36491.1"/>
    <property type="molecule type" value="Genomic_DNA"/>
</dbReference>
<keyword evidence="2" id="KW-1185">Reference proteome</keyword>
<protein>
    <submittedName>
        <fullName evidence="1">Uncharacterized protein</fullName>
    </submittedName>
</protein>
<dbReference type="RefSeq" id="WP_093962847.1">
    <property type="nucleotide sequence ID" value="NZ_FXYG01000001.1"/>
</dbReference>
<dbReference type="Proteomes" id="UP000202485">
    <property type="component" value="Unassembled WGS sequence"/>
</dbReference>
<accession>A0A238K0Q2</accession>
<sequence>MSRISTLPRTTNKHGRVRSDDALVYEASSIVRSVILRYKRYSAAGGFHADFRWFKDHLDDDDALTQRVLTSAGFAPDERGSWVWRRGVWPLAKVTDMDALGDALVTLVDVHRPV</sequence>
<dbReference type="OrthoDB" id="7862728at2"/>
<evidence type="ECO:0000313" key="1">
    <source>
        <dbReference type="EMBL" id="SMX36491.1"/>
    </source>
</evidence>
<evidence type="ECO:0000313" key="2">
    <source>
        <dbReference type="Proteomes" id="UP000202485"/>
    </source>
</evidence>
<reference evidence="2" key="1">
    <citation type="submission" date="2017-05" db="EMBL/GenBank/DDBJ databases">
        <authorList>
            <person name="Rodrigo-Torres L."/>
            <person name="Arahal R. D."/>
            <person name="Lucena T."/>
        </authorList>
    </citation>
    <scope>NUCLEOTIDE SEQUENCE [LARGE SCALE GENOMIC DNA]</scope>
    <source>
        <strain evidence="2">CECT 8715</strain>
    </source>
</reference>
<dbReference type="AlphaFoldDB" id="A0A238K0Q2"/>